<dbReference type="GO" id="GO:0071254">
    <property type="term" value="C:cytoplasmic U snRNP body"/>
    <property type="evidence" value="ECO:0007669"/>
    <property type="project" value="TreeGrafter"/>
</dbReference>
<evidence type="ECO:0000313" key="3">
    <source>
        <dbReference type="Proteomes" id="UP000835052"/>
    </source>
</evidence>
<sequence>MDKTERERIQKGLVSFVKGIVGRKVCIELRNNNYVYGTLEDCDSYLNMRIRDADVIRATDSESAAEFFVAGRHVRFVHLEHYADVKSAINRTINGFLRDAKKIDRNQSNANRQSHQ</sequence>
<dbReference type="GO" id="GO:0016604">
    <property type="term" value="C:nuclear body"/>
    <property type="evidence" value="ECO:0007669"/>
    <property type="project" value="TreeGrafter"/>
</dbReference>
<comment type="caution">
    <text evidence="2">The sequence shown here is derived from an EMBL/GenBank/DDBJ whole genome shotgun (WGS) entry which is preliminary data.</text>
</comment>
<dbReference type="PANTHER" id="PTHR21196:SF1">
    <property type="entry name" value="U7 SNRNA-ASSOCIATED SM-LIKE PROTEIN LSM10"/>
    <property type="match status" value="1"/>
</dbReference>
<dbReference type="InterPro" id="IPR001163">
    <property type="entry name" value="Sm_dom_euk/arc"/>
</dbReference>
<organism evidence="2 3">
    <name type="scientific">Caenorhabditis auriculariae</name>
    <dbReference type="NCBI Taxonomy" id="2777116"/>
    <lineage>
        <taxon>Eukaryota</taxon>
        <taxon>Metazoa</taxon>
        <taxon>Ecdysozoa</taxon>
        <taxon>Nematoda</taxon>
        <taxon>Chromadorea</taxon>
        <taxon>Rhabditida</taxon>
        <taxon>Rhabditina</taxon>
        <taxon>Rhabditomorpha</taxon>
        <taxon>Rhabditoidea</taxon>
        <taxon>Rhabditidae</taxon>
        <taxon>Peloderinae</taxon>
        <taxon>Caenorhabditis</taxon>
    </lineage>
</organism>
<dbReference type="SUPFAM" id="SSF50182">
    <property type="entry name" value="Sm-like ribonucleoproteins"/>
    <property type="match status" value="1"/>
</dbReference>
<reference evidence="2" key="1">
    <citation type="submission" date="2020-10" db="EMBL/GenBank/DDBJ databases">
        <authorList>
            <person name="Kikuchi T."/>
        </authorList>
    </citation>
    <scope>NUCLEOTIDE SEQUENCE</scope>
    <source>
        <strain evidence="2">NKZ352</strain>
    </source>
</reference>
<dbReference type="EMBL" id="CAJGYM010000004">
    <property type="protein sequence ID" value="CAD6186433.1"/>
    <property type="molecule type" value="Genomic_DNA"/>
</dbReference>
<dbReference type="Proteomes" id="UP000835052">
    <property type="component" value="Unassembled WGS sequence"/>
</dbReference>
<dbReference type="SMART" id="SM00651">
    <property type="entry name" value="Sm"/>
    <property type="match status" value="1"/>
</dbReference>
<dbReference type="InterPro" id="IPR010920">
    <property type="entry name" value="LSM_dom_sf"/>
</dbReference>
<dbReference type="AlphaFoldDB" id="A0A8S1GUS1"/>
<name>A0A8S1GUS1_9PELO</name>
<dbReference type="Pfam" id="PF01423">
    <property type="entry name" value="LSM"/>
    <property type="match status" value="1"/>
</dbReference>
<accession>A0A8S1GUS1</accession>
<evidence type="ECO:0000313" key="2">
    <source>
        <dbReference type="EMBL" id="CAD6186433.1"/>
    </source>
</evidence>
<dbReference type="OrthoDB" id="10256176at2759"/>
<dbReference type="GO" id="GO:0071208">
    <property type="term" value="F:histone pre-mRNA DCP binding"/>
    <property type="evidence" value="ECO:0007669"/>
    <property type="project" value="TreeGrafter"/>
</dbReference>
<feature type="domain" description="Sm" evidence="1">
    <location>
        <begin position="15"/>
        <end position="79"/>
    </location>
</feature>
<gene>
    <name evidence="2" type="ORF">CAUJ_LOCUS2352</name>
</gene>
<keyword evidence="3" id="KW-1185">Reference proteome</keyword>
<dbReference type="GO" id="GO:0071209">
    <property type="term" value="F:U7 snRNA binding"/>
    <property type="evidence" value="ECO:0007669"/>
    <property type="project" value="TreeGrafter"/>
</dbReference>
<protein>
    <recommendedName>
        <fullName evidence="1">Sm domain-containing protein</fullName>
    </recommendedName>
</protein>
<proteinExistence type="predicted"/>
<dbReference type="GO" id="GO:0006398">
    <property type="term" value="P:mRNA 3'-end processing by stem-loop binding and cleavage"/>
    <property type="evidence" value="ECO:0007669"/>
    <property type="project" value="TreeGrafter"/>
</dbReference>
<evidence type="ECO:0000259" key="1">
    <source>
        <dbReference type="SMART" id="SM00651"/>
    </source>
</evidence>
<dbReference type="InterPro" id="IPR052840">
    <property type="entry name" value="U7_snRNA_Sm-like"/>
</dbReference>
<dbReference type="PANTHER" id="PTHR21196">
    <property type="entry name" value="U7 SNRNA-ASSOCIATED SM-LIKE PROTEIN LSM10"/>
    <property type="match status" value="1"/>
</dbReference>
<dbReference type="Gene3D" id="2.30.30.100">
    <property type="match status" value="1"/>
</dbReference>